<proteinExistence type="predicted"/>
<sequence length="81" mass="9557">MRNFLSFPSFDGCQDAKKKKEEKEKKEDGEKEKERERKKQAPLGMEGIPRSLGDRLYEIRRGDEKILRDTSQIVEVIKKCK</sequence>
<feature type="region of interest" description="Disordered" evidence="1">
    <location>
        <begin position="1"/>
        <end position="49"/>
    </location>
</feature>
<keyword evidence="3" id="KW-1185">Reference proteome</keyword>
<evidence type="ECO:0000313" key="3">
    <source>
        <dbReference type="Proteomes" id="UP000236161"/>
    </source>
</evidence>
<evidence type="ECO:0000313" key="2">
    <source>
        <dbReference type="EMBL" id="PKA50053.1"/>
    </source>
</evidence>
<dbReference type="AlphaFoldDB" id="A0A2I0A3G0"/>
<accession>A0A2I0A3G0</accession>
<evidence type="ECO:0000256" key="1">
    <source>
        <dbReference type="SAM" id="MobiDB-lite"/>
    </source>
</evidence>
<organism evidence="2 3">
    <name type="scientific">Apostasia shenzhenica</name>
    <dbReference type="NCBI Taxonomy" id="1088818"/>
    <lineage>
        <taxon>Eukaryota</taxon>
        <taxon>Viridiplantae</taxon>
        <taxon>Streptophyta</taxon>
        <taxon>Embryophyta</taxon>
        <taxon>Tracheophyta</taxon>
        <taxon>Spermatophyta</taxon>
        <taxon>Magnoliopsida</taxon>
        <taxon>Liliopsida</taxon>
        <taxon>Asparagales</taxon>
        <taxon>Orchidaceae</taxon>
        <taxon>Apostasioideae</taxon>
        <taxon>Apostasia</taxon>
    </lineage>
</organism>
<gene>
    <name evidence="2" type="ORF">AXF42_Ash020838</name>
</gene>
<protein>
    <submittedName>
        <fullName evidence="2">Uncharacterized protein</fullName>
    </submittedName>
</protein>
<dbReference type="Proteomes" id="UP000236161">
    <property type="component" value="Unassembled WGS sequence"/>
</dbReference>
<name>A0A2I0A3G0_9ASPA</name>
<feature type="compositionally biased region" description="Basic and acidic residues" evidence="1">
    <location>
        <begin position="14"/>
        <end position="39"/>
    </location>
</feature>
<reference evidence="2 3" key="1">
    <citation type="journal article" date="2017" name="Nature">
        <title>The Apostasia genome and the evolution of orchids.</title>
        <authorList>
            <person name="Zhang G.Q."/>
            <person name="Liu K.W."/>
            <person name="Li Z."/>
            <person name="Lohaus R."/>
            <person name="Hsiao Y.Y."/>
            <person name="Niu S.C."/>
            <person name="Wang J.Y."/>
            <person name="Lin Y.C."/>
            <person name="Xu Q."/>
            <person name="Chen L.J."/>
            <person name="Yoshida K."/>
            <person name="Fujiwara S."/>
            <person name="Wang Z.W."/>
            <person name="Zhang Y.Q."/>
            <person name="Mitsuda N."/>
            <person name="Wang M."/>
            <person name="Liu G.H."/>
            <person name="Pecoraro L."/>
            <person name="Huang H.X."/>
            <person name="Xiao X.J."/>
            <person name="Lin M."/>
            <person name="Wu X.Y."/>
            <person name="Wu W.L."/>
            <person name="Chen Y.Y."/>
            <person name="Chang S.B."/>
            <person name="Sakamoto S."/>
            <person name="Ohme-Takagi M."/>
            <person name="Yagi M."/>
            <person name="Zeng S.J."/>
            <person name="Shen C.Y."/>
            <person name="Yeh C.M."/>
            <person name="Luo Y.B."/>
            <person name="Tsai W.C."/>
            <person name="Van de Peer Y."/>
            <person name="Liu Z.J."/>
        </authorList>
    </citation>
    <scope>NUCLEOTIDE SEQUENCE [LARGE SCALE GENOMIC DNA]</scope>
    <source>
        <strain evidence="3">cv. Shenzhen</strain>
        <tissue evidence="2">Stem</tissue>
    </source>
</reference>
<dbReference type="EMBL" id="KZ452033">
    <property type="protein sequence ID" value="PKA50053.1"/>
    <property type="molecule type" value="Genomic_DNA"/>
</dbReference>